<dbReference type="EMBL" id="JAGETZ010000007">
    <property type="protein sequence ID" value="MBO2010454.1"/>
    <property type="molecule type" value="Genomic_DNA"/>
</dbReference>
<evidence type="ECO:0000313" key="11">
    <source>
        <dbReference type="Proteomes" id="UP000664369"/>
    </source>
</evidence>
<feature type="domain" description="Glycosyltransferase RgtA/B/C/D-like" evidence="9">
    <location>
        <begin position="73"/>
        <end position="228"/>
    </location>
</feature>
<keyword evidence="7 8" id="KW-0472">Membrane</keyword>
<evidence type="ECO:0000256" key="3">
    <source>
        <dbReference type="ARBA" id="ARBA00022676"/>
    </source>
</evidence>
<evidence type="ECO:0000256" key="5">
    <source>
        <dbReference type="ARBA" id="ARBA00022692"/>
    </source>
</evidence>
<evidence type="ECO:0000256" key="1">
    <source>
        <dbReference type="ARBA" id="ARBA00004651"/>
    </source>
</evidence>
<comment type="caution">
    <text evidence="10">The sequence shown here is derived from an EMBL/GenBank/DDBJ whole genome shotgun (WGS) entry which is preliminary data.</text>
</comment>
<evidence type="ECO:0000259" key="9">
    <source>
        <dbReference type="Pfam" id="PF13231"/>
    </source>
</evidence>
<feature type="transmembrane region" description="Helical" evidence="8">
    <location>
        <begin position="334"/>
        <end position="354"/>
    </location>
</feature>
<dbReference type="InterPro" id="IPR038731">
    <property type="entry name" value="RgtA/B/C-like"/>
</dbReference>
<accession>A0ABS3QGT4</accession>
<organism evidence="10 11">
    <name type="scientific">Hymenobacter negativus</name>
    <dbReference type="NCBI Taxonomy" id="2795026"/>
    <lineage>
        <taxon>Bacteria</taxon>
        <taxon>Pseudomonadati</taxon>
        <taxon>Bacteroidota</taxon>
        <taxon>Cytophagia</taxon>
        <taxon>Cytophagales</taxon>
        <taxon>Hymenobacteraceae</taxon>
        <taxon>Hymenobacter</taxon>
    </lineage>
</organism>
<sequence>MHISTYFRRSHWLRSGLLLLALAYMPLFWLLTSHPVQVWDEARTGLNGLNILRNNEWLVMRDAAQQPDLWNCKPPLWPWLLALSFKLLGPTELGLRLPSALAGLATALVVYRAGRRWLGSWEGGLLAAIILLTSSGYVGYHVTRSGDFDALLTLWTTLGTLNWLRYLTEGRNREAWLAGLFFFLAAFTKGVAGLLFGPGLLVATLALGQGQRLRRPAPWLAILLLLAGMGTWYGVREFAEPGYWQAVWQYELGGPAGSQLEGHFTEPYYYLGILIESKFVFWLVPALLGGLVGWNMPAGSRGWALARLAVCVAGTFMLVLAATQNRLPWYDAPMYPLLALLAALGLQQAGQAVASQQHWHLGPTTRLGGMLLLVCLPYWAQCRYLVRIYDARYQLATTRVGPHLHHQLREKPEIYDYYYANNSDNGDVQSFYLLATEMANGHYIQQVAPGEVPDADIGRMVVVCGARPRQLWESRYRTRLVLQTDSCVTLQLEGRR</sequence>
<keyword evidence="3" id="KW-0328">Glycosyltransferase</keyword>
<dbReference type="Pfam" id="PF13231">
    <property type="entry name" value="PMT_2"/>
    <property type="match status" value="1"/>
</dbReference>
<keyword evidence="2" id="KW-1003">Cell membrane</keyword>
<feature type="transmembrane region" description="Helical" evidence="8">
    <location>
        <begin position="217"/>
        <end position="235"/>
    </location>
</feature>
<protein>
    <submittedName>
        <fullName evidence="10">Glycosyltransferase family 39 protein</fullName>
    </submittedName>
</protein>
<gene>
    <name evidence="10" type="ORF">J4E00_15440</name>
</gene>
<feature type="transmembrane region" description="Helical" evidence="8">
    <location>
        <begin position="366"/>
        <end position="386"/>
    </location>
</feature>
<evidence type="ECO:0000256" key="2">
    <source>
        <dbReference type="ARBA" id="ARBA00022475"/>
    </source>
</evidence>
<evidence type="ECO:0000256" key="8">
    <source>
        <dbReference type="SAM" id="Phobius"/>
    </source>
</evidence>
<feature type="transmembrane region" description="Helical" evidence="8">
    <location>
        <begin position="279"/>
        <end position="296"/>
    </location>
</feature>
<dbReference type="Proteomes" id="UP000664369">
    <property type="component" value="Unassembled WGS sequence"/>
</dbReference>
<feature type="transmembrane region" description="Helical" evidence="8">
    <location>
        <begin position="93"/>
        <end position="111"/>
    </location>
</feature>
<proteinExistence type="predicted"/>
<dbReference type="PANTHER" id="PTHR33908:SF11">
    <property type="entry name" value="MEMBRANE PROTEIN"/>
    <property type="match status" value="1"/>
</dbReference>
<keyword evidence="11" id="KW-1185">Reference proteome</keyword>
<evidence type="ECO:0000256" key="6">
    <source>
        <dbReference type="ARBA" id="ARBA00022989"/>
    </source>
</evidence>
<dbReference type="RefSeq" id="WP_208176090.1">
    <property type="nucleotide sequence ID" value="NZ_JAGETZ010000007.1"/>
</dbReference>
<feature type="transmembrane region" description="Helical" evidence="8">
    <location>
        <begin position="123"/>
        <end position="142"/>
    </location>
</feature>
<reference evidence="10 11" key="1">
    <citation type="submission" date="2021-03" db="EMBL/GenBank/DDBJ databases">
        <authorList>
            <person name="Kim M.K."/>
        </authorList>
    </citation>
    <scope>NUCLEOTIDE SEQUENCE [LARGE SCALE GENOMIC DNA]</scope>
    <source>
        <strain evidence="10 11">BT442</strain>
    </source>
</reference>
<feature type="transmembrane region" description="Helical" evidence="8">
    <location>
        <begin position="12"/>
        <end position="31"/>
    </location>
</feature>
<evidence type="ECO:0000256" key="7">
    <source>
        <dbReference type="ARBA" id="ARBA00023136"/>
    </source>
</evidence>
<feature type="transmembrane region" description="Helical" evidence="8">
    <location>
        <begin position="302"/>
        <end position="322"/>
    </location>
</feature>
<keyword evidence="5 8" id="KW-0812">Transmembrane</keyword>
<feature type="transmembrane region" description="Helical" evidence="8">
    <location>
        <begin position="176"/>
        <end position="197"/>
    </location>
</feature>
<evidence type="ECO:0000313" key="10">
    <source>
        <dbReference type="EMBL" id="MBO2010454.1"/>
    </source>
</evidence>
<dbReference type="InterPro" id="IPR050297">
    <property type="entry name" value="LipidA_mod_glycosyltrf_83"/>
</dbReference>
<keyword evidence="4" id="KW-0808">Transferase</keyword>
<dbReference type="PANTHER" id="PTHR33908">
    <property type="entry name" value="MANNOSYLTRANSFERASE YKCB-RELATED"/>
    <property type="match status" value="1"/>
</dbReference>
<comment type="subcellular location">
    <subcellularLocation>
        <location evidence="1">Cell membrane</location>
        <topology evidence="1">Multi-pass membrane protein</topology>
    </subcellularLocation>
</comment>
<keyword evidence="6 8" id="KW-1133">Transmembrane helix</keyword>
<feature type="transmembrane region" description="Helical" evidence="8">
    <location>
        <begin position="148"/>
        <end position="164"/>
    </location>
</feature>
<evidence type="ECO:0000256" key="4">
    <source>
        <dbReference type="ARBA" id="ARBA00022679"/>
    </source>
</evidence>
<name>A0ABS3QGT4_9BACT</name>